<feature type="transmembrane region" description="Helical" evidence="5">
    <location>
        <begin position="77"/>
        <end position="98"/>
    </location>
</feature>
<dbReference type="Gene3D" id="1.20.1250.20">
    <property type="entry name" value="MFS general substrate transporter like domains"/>
    <property type="match status" value="1"/>
</dbReference>
<feature type="transmembrane region" description="Helical" evidence="5">
    <location>
        <begin position="310"/>
        <end position="333"/>
    </location>
</feature>
<dbReference type="GO" id="GO:0005886">
    <property type="term" value="C:plasma membrane"/>
    <property type="evidence" value="ECO:0007669"/>
    <property type="project" value="UniProtKB-SubCell"/>
</dbReference>
<dbReference type="SUPFAM" id="SSF103473">
    <property type="entry name" value="MFS general substrate transporter"/>
    <property type="match status" value="1"/>
</dbReference>
<proteinExistence type="predicted"/>
<dbReference type="Pfam" id="PF07690">
    <property type="entry name" value="MFS_1"/>
    <property type="match status" value="1"/>
</dbReference>
<comment type="subcellular location">
    <subcellularLocation>
        <location evidence="1">Cell membrane</location>
        <topology evidence="1">Multi-pass membrane protein</topology>
    </subcellularLocation>
</comment>
<feature type="transmembrane region" description="Helical" evidence="5">
    <location>
        <begin position="181"/>
        <end position="202"/>
    </location>
</feature>
<sequence length="368" mass="36382">MSMRGLGCVLMLVALTGSYGLAGAVAATLTLSQALTSPWLARLSDRHGQRRLLVLALAAHTSGTLLLVLAAQVSAPAWTLFPAAGLAGAAVTPVGSLVRARWAGLVGGTPALGTAFALESVLDEAVFVVGPVLVTALAVGVAPAAGLLGPLVFAVVGSLYLAIQGSTEPGTSSEPRPAGRFAVLSPGLMVLALSCAAVGISLSVIDVGMVAFARERGSAGAAGPLLALFATGSMLAGLGYGARDWRMPPDRRFLVATAVFCAGTVPILLADGIVAMALSVTIAGVGIAPALIASSTLVEALVSRAALTEGLTWVVTALTVGAAAGAVLAGVAIDLSGSRAAFAVAFAAGLVSVLIAAIGRGPLRRKRP</sequence>
<reference evidence="7" key="1">
    <citation type="submission" date="2020-02" db="EMBL/GenBank/DDBJ databases">
        <authorList>
            <person name="Meier V. D."/>
        </authorList>
    </citation>
    <scope>NUCLEOTIDE SEQUENCE</scope>
    <source>
        <strain evidence="7">AVDCRST_MAG03</strain>
    </source>
</reference>
<evidence type="ECO:0000313" key="7">
    <source>
        <dbReference type="EMBL" id="CAA9434435.1"/>
    </source>
</evidence>
<evidence type="ECO:0000259" key="6">
    <source>
        <dbReference type="PROSITE" id="PS50850"/>
    </source>
</evidence>
<keyword evidence="3 5" id="KW-1133">Transmembrane helix</keyword>
<feature type="transmembrane region" description="Helical" evidence="5">
    <location>
        <begin position="50"/>
        <end position="70"/>
    </location>
</feature>
<organism evidence="7">
    <name type="scientific">uncultured Rubrobacteraceae bacterium</name>
    <dbReference type="NCBI Taxonomy" id="349277"/>
    <lineage>
        <taxon>Bacteria</taxon>
        <taxon>Bacillati</taxon>
        <taxon>Actinomycetota</taxon>
        <taxon>Rubrobacteria</taxon>
        <taxon>Rubrobacterales</taxon>
        <taxon>Rubrobacteraceae</taxon>
        <taxon>environmental samples</taxon>
    </lineage>
</organism>
<dbReference type="EMBL" id="CADCUT010000208">
    <property type="protein sequence ID" value="CAA9434435.1"/>
    <property type="molecule type" value="Genomic_DNA"/>
</dbReference>
<evidence type="ECO:0000256" key="2">
    <source>
        <dbReference type="ARBA" id="ARBA00022692"/>
    </source>
</evidence>
<gene>
    <name evidence="7" type="ORF">AVDCRST_MAG03-3527</name>
</gene>
<feature type="transmembrane region" description="Helical" evidence="5">
    <location>
        <begin position="222"/>
        <end position="241"/>
    </location>
</feature>
<feature type="transmembrane region" description="Helical" evidence="5">
    <location>
        <begin position="132"/>
        <end position="161"/>
    </location>
</feature>
<dbReference type="AlphaFoldDB" id="A0A6J4Q4C0"/>
<keyword evidence="2 5" id="KW-0812">Transmembrane</keyword>
<feature type="transmembrane region" description="Helical" evidence="5">
    <location>
        <begin position="339"/>
        <end position="359"/>
    </location>
</feature>
<evidence type="ECO:0000256" key="5">
    <source>
        <dbReference type="SAM" id="Phobius"/>
    </source>
</evidence>
<dbReference type="PANTHER" id="PTHR23542:SF1">
    <property type="entry name" value="MAJOR FACILITATOR SUPERFAMILY (MFS) PROFILE DOMAIN-CONTAINING PROTEIN"/>
    <property type="match status" value="1"/>
</dbReference>
<name>A0A6J4Q4C0_9ACTN</name>
<keyword evidence="4 5" id="KW-0472">Membrane</keyword>
<evidence type="ECO:0000256" key="1">
    <source>
        <dbReference type="ARBA" id="ARBA00004651"/>
    </source>
</evidence>
<accession>A0A6J4Q4C0</accession>
<feature type="transmembrane region" description="Helical" evidence="5">
    <location>
        <begin position="253"/>
        <end position="270"/>
    </location>
</feature>
<dbReference type="PROSITE" id="PS50850">
    <property type="entry name" value="MFS"/>
    <property type="match status" value="1"/>
</dbReference>
<dbReference type="GO" id="GO:0022857">
    <property type="term" value="F:transmembrane transporter activity"/>
    <property type="evidence" value="ECO:0007669"/>
    <property type="project" value="InterPro"/>
</dbReference>
<protein>
    <submittedName>
        <fullName evidence="7">Uncharacterized MFS-type transporter</fullName>
    </submittedName>
</protein>
<dbReference type="PANTHER" id="PTHR23542">
    <property type="match status" value="1"/>
</dbReference>
<feature type="domain" description="Major facilitator superfamily (MFS) profile" evidence="6">
    <location>
        <begin position="187"/>
        <end position="368"/>
    </location>
</feature>
<feature type="transmembrane region" description="Helical" evidence="5">
    <location>
        <begin position="276"/>
        <end position="298"/>
    </location>
</feature>
<evidence type="ECO:0000256" key="3">
    <source>
        <dbReference type="ARBA" id="ARBA00022989"/>
    </source>
</evidence>
<dbReference type="InterPro" id="IPR011701">
    <property type="entry name" value="MFS"/>
</dbReference>
<dbReference type="InterPro" id="IPR036259">
    <property type="entry name" value="MFS_trans_sf"/>
</dbReference>
<dbReference type="InterPro" id="IPR020846">
    <property type="entry name" value="MFS_dom"/>
</dbReference>
<evidence type="ECO:0000256" key="4">
    <source>
        <dbReference type="ARBA" id="ARBA00023136"/>
    </source>
</evidence>